<keyword evidence="9" id="KW-1185">Reference proteome</keyword>
<keyword evidence="8" id="KW-0966">Cell projection</keyword>
<keyword evidence="8" id="KW-0282">Flagellum</keyword>
<dbReference type="EMBL" id="FOGB01000016">
    <property type="protein sequence ID" value="SER07527.1"/>
    <property type="molecule type" value="Genomic_DNA"/>
</dbReference>
<keyword evidence="1 7" id="KW-1003">Cell membrane</keyword>
<evidence type="ECO:0000256" key="6">
    <source>
        <dbReference type="ARBA" id="ARBA00037937"/>
    </source>
</evidence>
<dbReference type="AlphaFoldDB" id="A0A1H9L8M2"/>
<proteinExistence type="inferred from homology"/>
<dbReference type="PANTHER" id="PTHR38766:SF1">
    <property type="entry name" value="FLAGELLAR PROTEIN FLIO"/>
    <property type="match status" value="1"/>
</dbReference>
<evidence type="ECO:0000256" key="5">
    <source>
        <dbReference type="ARBA" id="ARBA00023143"/>
    </source>
</evidence>
<keyword evidence="8" id="KW-0969">Cilium</keyword>
<evidence type="ECO:0000256" key="4">
    <source>
        <dbReference type="ARBA" id="ARBA00023136"/>
    </source>
</evidence>
<dbReference type="STRING" id="355243.SAMN03080615_03826"/>
<gene>
    <name evidence="8" type="ORF">SAMN03080615_03826</name>
</gene>
<dbReference type="NCBIfam" id="TIGR03500">
    <property type="entry name" value="FliO_TIGR"/>
    <property type="match status" value="1"/>
</dbReference>
<comment type="subcellular location">
    <subcellularLocation>
        <location evidence="7">Cell membrane</location>
    </subcellularLocation>
    <subcellularLocation>
        <location evidence="7">Bacterial flagellum basal body</location>
    </subcellularLocation>
</comment>
<accession>A0A1H9L8M2</accession>
<keyword evidence="4 7" id="KW-0472">Membrane</keyword>
<dbReference type="GO" id="GO:0005886">
    <property type="term" value="C:plasma membrane"/>
    <property type="evidence" value="ECO:0007669"/>
    <property type="project" value="UniProtKB-SubCell"/>
</dbReference>
<evidence type="ECO:0000256" key="3">
    <source>
        <dbReference type="ARBA" id="ARBA00022989"/>
    </source>
</evidence>
<dbReference type="InterPro" id="IPR052205">
    <property type="entry name" value="FliO/MopB"/>
</dbReference>
<evidence type="ECO:0000256" key="7">
    <source>
        <dbReference type="RuleBase" id="RU362064"/>
    </source>
</evidence>
<keyword evidence="3 7" id="KW-1133">Transmembrane helix</keyword>
<dbReference type="PANTHER" id="PTHR38766">
    <property type="entry name" value="FLAGELLAR PROTEIN FLIO"/>
    <property type="match status" value="1"/>
</dbReference>
<dbReference type="GO" id="GO:0044781">
    <property type="term" value="P:bacterial-type flagellum organization"/>
    <property type="evidence" value="ECO:0007669"/>
    <property type="project" value="UniProtKB-UniRule"/>
</dbReference>
<reference evidence="9" key="1">
    <citation type="submission" date="2016-10" db="EMBL/GenBank/DDBJ databases">
        <authorList>
            <person name="Varghese N."/>
            <person name="Submissions S."/>
        </authorList>
    </citation>
    <scope>NUCLEOTIDE SEQUENCE [LARGE SCALE GENOMIC DNA]</scope>
    <source>
        <strain evidence="9">DSM 18887</strain>
    </source>
</reference>
<keyword evidence="5 7" id="KW-0975">Bacterial flagellum</keyword>
<name>A0A1H9L8M2_9GAMM</name>
<evidence type="ECO:0000256" key="1">
    <source>
        <dbReference type="ARBA" id="ARBA00022475"/>
    </source>
</evidence>
<evidence type="ECO:0000313" key="8">
    <source>
        <dbReference type="EMBL" id="SER07527.1"/>
    </source>
</evidence>
<evidence type="ECO:0000313" key="9">
    <source>
        <dbReference type="Proteomes" id="UP000198749"/>
    </source>
</evidence>
<comment type="similarity">
    <text evidence="6 7">Belongs to the FliO/MopB family.</text>
</comment>
<dbReference type="InterPro" id="IPR022781">
    <property type="entry name" value="Flagellar_biosynth_FliO"/>
</dbReference>
<dbReference type="Pfam" id="PF04347">
    <property type="entry name" value="FliO"/>
    <property type="match status" value="1"/>
</dbReference>
<protein>
    <recommendedName>
        <fullName evidence="7">Flagellar protein</fullName>
    </recommendedName>
</protein>
<keyword evidence="2 7" id="KW-0812">Transmembrane</keyword>
<evidence type="ECO:0000256" key="2">
    <source>
        <dbReference type="ARBA" id="ARBA00022692"/>
    </source>
</evidence>
<dbReference type="GO" id="GO:0009425">
    <property type="term" value="C:bacterial-type flagellum basal body"/>
    <property type="evidence" value="ECO:0007669"/>
    <property type="project" value="UniProtKB-SubCell"/>
</dbReference>
<organism evidence="8 9">
    <name type="scientific">Amphritea atlantica</name>
    <dbReference type="NCBI Taxonomy" id="355243"/>
    <lineage>
        <taxon>Bacteria</taxon>
        <taxon>Pseudomonadati</taxon>
        <taxon>Pseudomonadota</taxon>
        <taxon>Gammaproteobacteria</taxon>
        <taxon>Oceanospirillales</taxon>
        <taxon>Oceanospirillaceae</taxon>
        <taxon>Amphritea</taxon>
    </lineage>
</organism>
<feature type="transmembrane region" description="Helical" evidence="7">
    <location>
        <begin position="16"/>
        <end position="37"/>
    </location>
</feature>
<sequence length="117" mass="12511">MPSRPVVADPINAGSVMQLLAGLILVVALILLLGWLVKRYSGLPGQNRALRVVATLPLSTRERLVLVQAGEQQLLLGVTPGQVSLLKSYDQPLIEPGAAMVDFASRLQQAMSRKGAE</sequence>
<dbReference type="Proteomes" id="UP000198749">
    <property type="component" value="Unassembled WGS sequence"/>
</dbReference>